<dbReference type="SUPFAM" id="SSF46785">
    <property type="entry name" value="Winged helix' DNA-binding domain"/>
    <property type="match status" value="1"/>
</dbReference>
<dbReference type="RefSeq" id="WP_072737356.1">
    <property type="nucleotide sequence ID" value="NZ_CP048813.1"/>
</dbReference>
<accession>A0A1G8ICH9</accession>
<dbReference type="CDD" id="cd00090">
    <property type="entry name" value="HTH_ARSR"/>
    <property type="match status" value="1"/>
</dbReference>
<proteinExistence type="predicted"/>
<evidence type="ECO:0000313" key="2">
    <source>
        <dbReference type="EMBL" id="SDI16517.1"/>
    </source>
</evidence>
<dbReference type="AlphaFoldDB" id="A0A1G8ICH9"/>
<dbReference type="Pfam" id="PF12840">
    <property type="entry name" value="HTH_20"/>
    <property type="match status" value="1"/>
</dbReference>
<evidence type="ECO:0000313" key="3">
    <source>
        <dbReference type="Proteomes" id="UP000183263"/>
    </source>
</evidence>
<sequence length="111" mass="11937">MSTRTEHARLATVFAALSDETRWSILTELGRADLSASALASRLPVSRQAIAKHLSSLESAGLVEPLKVGRELRFRALGAQLAATARALDEIGAAWDRRLAAIKEIAESAQE</sequence>
<dbReference type="NCBIfam" id="NF033788">
    <property type="entry name" value="HTH_metalloreg"/>
    <property type="match status" value="1"/>
</dbReference>
<dbReference type="InterPro" id="IPR036390">
    <property type="entry name" value="WH_DNA-bd_sf"/>
</dbReference>
<name>A0A1G8ICH9_9NOCA</name>
<dbReference type="PANTHER" id="PTHR38600:SF2">
    <property type="entry name" value="SLL0088 PROTEIN"/>
    <property type="match status" value="1"/>
</dbReference>
<dbReference type="Proteomes" id="UP000183263">
    <property type="component" value="Unassembled WGS sequence"/>
</dbReference>
<dbReference type="PANTHER" id="PTHR38600">
    <property type="entry name" value="TRANSCRIPTIONAL REGULATORY PROTEIN"/>
    <property type="match status" value="1"/>
</dbReference>
<dbReference type="InterPro" id="IPR001845">
    <property type="entry name" value="HTH_ArsR_DNA-bd_dom"/>
</dbReference>
<dbReference type="PRINTS" id="PR00778">
    <property type="entry name" value="HTHARSR"/>
</dbReference>
<dbReference type="PROSITE" id="PS50987">
    <property type="entry name" value="HTH_ARSR_2"/>
    <property type="match status" value="1"/>
</dbReference>
<organism evidence="2 3">
    <name type="scientific">Rhodococcus triatomae</name>
    <dbReference type="NCBI Taxonomy" id="300028"/>
    <lineage>
        <taxon>Bacteria</taxon>
        <taxon>Bacillati</taxon>
        <taxon>Actinomycetota</taxon>
        <taxon>Actinomycetes</taxon>
        <taxon>Mycobacteriales</taxon>
        <taxon>Nocardiaceae</taxon>
        <taxon>Rhodococcus</taxon>
    </lineage>
</organism>
<evidence type="ECO:0000259" key="1">
    <source>
        <dbReference type="PROSITE" id="PS50987"/>
    </source>
</evidence>
<dbReference type="Gene3D" id="1.10.10.10">
    <property type="entry name" value="Winged helix-like DNA-binding domain superfamily/Winged helix DNA-binding domain"/>
    <property type="match status" value="1"/>
</dbReference>
<protein>
    <submittedName>
        <fullName evidence="2">Helix-turn-helix domain-containing protein</fullName>
    </submittedName>
</protein>
<reference evidence="2 3" key="1">
    <citation type="submission" date="2016-10" db="EMBL/GenBank/DDBJ databases">
        <authorList>
            <person name="de Groot N.N."/>
        </authorList>
    </citation>
    <scope>NUCLEOTIDE SEQUENCE [LARGE SCALE GENOMIC DNA]</scope>
    <source>
        <strain evidence="2 3">DSM 44892</strain>
    </source>
</reference>
<dbReference type="GO" id="GO:0003700">
    <property type="term" value="F:DNA-binding transcription factor activity"/>
    <property type="evidence" value="ECO:0007669"/>
    <property type="project" value="InterPro"/>
</dbReference>
<dbReference type="InterPro" id="IPR036388">
    <property type="entry name" value="WH-like_DNA-bd_sf"/>
</dbReference>
<dbReference type="InterPro" id="IPR011991">
    <property type="entry name" value="ArsR-like_HTH"/>
</dbReference>
<dbReference type="SMART" id="SM00418">
    <property type="entry name" value="HTH_ARSR"/>
    <property type="match status" value="1"/>
</dbReference>
<gene>
    <name evidence="2" type="ORF">SAMN05444695_105232</name>
</gene>
<dbReference type="EMBL" id="FNDN01000005">
    <property type="protein sequence ID" value="SDI16517.1"/>
    <property type="molecule type" value="Genomic_DNA"/>
</dbReference>
<feature type="domain" description="HTH arsR-type" evidence="1">
    <location>
        <begin position="2"/>
        <end position="96"/>
    </location>
</feature>
<keyword evidence="3" id="KW-1185">Reference proteome</keyword>